<dbReference type="AlphaFoldDB" id="A0A834TWZ4"/>
<dbReference type="InterPro" id="IPR004367">
    <property type="entry name" value="Cyclin_C-dom"/>
</dbReference>
<dbReference type="EMBL" id="JAAIUW010000005">
    <property type="protein sequence ID" value="KAF7830233.1"/>
    <property type="molecule type" value="Genomic_DNA"/>
</dbReference>
<feature type="domain" description="Cyclin C-terminal" evidence="10">
    <location>
        <begin position="356"/>
        <end position="479"/>
    </location>
</feature>
<dbReference type="InterPro" id="IPR013763">
    <property type="entry name" value="Cyclin-like_dom"/>
</dbReference>
<evidence type="ECO:0000313" key="12">
    <source>
        <dbReference type="Proteomes" id="UP000634136"/>
    </source>
</evidence>
<evidence type="ECO:0000256" key="3">
    <source>
        <dbReference type="ARBA" id="ARBA00022618"/>
    </source>
</evidence>
<dbReference type="SUPFAM" id="SSF47954">
    <property type="entry name" value="Cyclin-like"/>
    <property type="match status" value="2"/>
</dbReference>
<dbReference type="FunFam" id="1.10.472.10:FF:000013">
    <property type="entry name" value="Cyclin A1"/>
    <property type="match status" value="1"/>
</dbReference>
<dbReference type="Pfam" id="PF02984">
    <property type="entry name" value="Cyclin_C"/>
    <property type="match status" value="1"/>
</dbReference>
<dbReference type="GO" id="GO:0051301">
    <property type="term" value="P:cell division"/>
    <property type="evidence" value="ECO:0007669"/>
    <property type="project" value="UniProtKB-KW"/>
</dbReference>
<evidence type="ECO:0000256" key="2">
    <source>
        <dbReference type="ARBA" id="ARBA00011177"/>
    </source>
</evidence>
<dbReference type="SMART" id="SM00385">
    <property type="entry name" value="CYCLIN"/>
    <property type="match status" value="2"/>
</dbReference>
<protein>
    <recommendedName>
        <fullName evidence="6">B-like cyclin</fullName>
    </recommendedName>
</protein>
<dbReference type="Pfam" id="PF00134">
    <property type="entry name" value="Cyclin_N"/>
    <property type="match status" value="1"/>
</dbReference>
<evidence type="ECO:0000256" key="1">
    <source>
        <dbReference type="ARBA" id="ARBA00006955"/>
    </source>
</evidence>
<name>A0A834TWZ4_9FABA</name>
<sequence length="593" mass="67463">MNRESTIGAKDEERPVRITRARARALGSLGGIPPASRPSFKPEQRPILGANSKRAASDENKTSLVTDAGLLHKRRAVLTDVTNVSQKSCNKYINGSRIQATGVYMEKNIKLESDVSIEVSSTQEDVKTKLAEDLSKIRMVEARDTSTVEVRFEHKKAPQRCASNGVREPVLAHPMQSLRDSVNELPNPLNKDKDMSFEKEEASDGRGIVNIDSELKDPLVWSLYAPLIYNNIRVAELERRPLADYMDRLQQEITPSMRGVLIDWLIEVSDEYKLVPDTLYRTVNLIDRFLSKRLIQKRRLQLLGVTCMLIASKYEEICAPRVEDFCFITDHTYPREEVLKMETEVLNILHFQLSVPTTKTFLRRYIQASQSSCKVPCAELEFLANYLAELTLVEYSFLTFLPSLIAASAVFLARWTLNQSEHPWNPTLEYYTNYKASDLKTTVLALENLQHNTKSCSLSAIHEKYKQQKFNCVATLSPKSAQSLFQEVLQVARVSESWEWSKFDFLLAADLCNCIAATAPPFSVMMGDRPAWKHNKDDTFSTKSVYHAITKFRIRGESNNFWKWKGHGENPLFPLAKRRGMADMDTCSQSNLA</sequence>
<dbReference type="PANTHER" id="PTHR10177">
    <property type="entry name" value="CYCLINS"/>
    <property type="match status" value="1"/>
</dbReference>
<comment type="similarity">
    <text evidence="1">Belongs to the cyclin family. Cyclin AB subfamily.</text>
</comment>
<evidence type="ECO:0000256" key="5">
    <source>
        <dbReference type="ARBA" id="ARBA00023306"/>
    </source>
</evidence>
<organism evidence="11 12">
    <name type="scientific">Senna tora</name>
    <dbReference type="NCBI Taxonomy" id="362788"/>
    <lineage>
        <taxon>Eukaryota</taxon>
        <taxon>Viridiplantae</taxon>
        <taxon>Streptophyta</taxon>
        <taxon>Embryophyta</taxon>
        <taxon>Tracheophyta</taxon>
        <taxon>Spermatophyta</taxon>
        <taxon>Magnoliopsida</taxon>
        <taxon>eudicotyledons</taxon>
        <taxon>Gunneridae</taxon>
        <taxon>Pentapetalae</taxon>
        <taxon>rosids</taxon>
        <taxon>fabids</taxon>
        <taxon>Fabales</taxon>
        <taxon>Fabaceae</taxon>
        <taxon>Caesalpinioideae</taxon>
        <taxon>Cassia clade</taxon>
        <taxon>Senna</taxon>
    </lineage>
</organism>
<keyword evidence="3" id="KW-0132">Cell division</keyword>
<evidence type="ECO:0000256" key="6">
    <source>
        <dbReference type="ARBA" id="ARBA00032263"/>
    </source>
</evidence>
<dbReference type="Proteomes" id="UP000634136">
    <property type="component" value="Unassembled WGS sequence"/>
</dbReference>
<dbReference type="InterPro" id="IPR006671">
    <property type="entry name" value="Cyclin_N"/>
</dbReference>
<reference evidence="11" key="1">
    <citation type="submission" date="2020-09" db="EMBL/GenBank/DDBJ databases">
        <title>Genome-Enabled Discovery of Anthraquinone Biosynthesis in Senna tora.</title>
        <authorList>
            <person name="Kang S.-H."/>
            <person name="Pandey R.P."/>
            <person name="Lee C.-M."/>
            <person name="Sim J.-S."/>
            <person name="Jeong J.-T."/>
            <person name="Choi B.-S."/>
            <person name="Jung M."/>
            <person name="Ginzburg D."/>
            <person name="Zhao K."/>
            <person name="Won S.Y."/>
            <person name="Oh T.-J."/>
            <person name="Yu Y."/>
            <person name="Kim N.-H."/>
            <person name="Lee O.R."/>
            <person name="Lee T.-H."/>
            <person name="Bashyal P."/>
            <person name="Kim T.-S."/>
            <person name="Lee W.-H."/>
            <person name="Kawkins C."/>
            <person name="Kim C.-K."/>
            <person name="Kim J.S."/>
            <person name="Ahn B.O."/>
            <person name="Rhee S.Y."/>
            <person name="Sohng J.K."/>
        </authorList>
    </citation>
    <scope>NUCLEOTIDE SEQUENCE</scope>
    <source>
        <tissue evidence="11">Leaf</tissue>
    </source>
</reference>
<keyword evidence="12" id="KW-1185">Reference proteome</keyword>
<proteinExistence type="inferred from homology"/>
<evidence type="ECO:0000256" key="7">
    <source>
        <dbReference type="RuleBase" id="RU000383"/>
    </source>
</evidence>
<evidence type="ECO:0000259" key="9">
    <source>
        <dbReference type="SMART" id="SM00385"/>
    </source>
</evidence>
<dbReference type="OrthoDB" id="5590282at2759"/>
<feature type="region of interest" description="Disordered" evidence="8">
    <location>
        <begin position="25"/>
        <end position="45"/>
    </location>
</feature>
<evidence type="ECO:0000256" key="8">
    <source>
        <dbReference type="SAM" id="MobiDB-lite"/>
    </source>
</evidence>
<dbReference type="InterPro" id="IPR039361">
    <property type="entry name" value="Cyclin"/>
</dbReference>
<dbReference type="PROSITE" id="PS00292">
    <property type="entry name" value="CYCLINS"/>
    <property type="match status" value="1"/>
</dbReference>
<dbReference type="CDD" id="cd20506">
    <property type="entry name" value="CYCLIN_AtCycA-like_rpt2"/>
    <property type="match status" value="1"/>
</dbReference>
<comment type="caution">
    <text evidence="11">The sequence shown here is derived from an EMBL/GenBank/DDBJ whole genome shotgun (WGS) entry which is preliminary data.</text>
</comment>
<dbReference type="FunFam" id="1.10.472.10:FF:000167">
    <property type="entry name" value="Mitotic cyclin 6"/>
    <property type="match status" value="1"/>
</dbReference>
<dbReference type="InterPro" id="IPR048258">
    <property type="entry name" value="Cyclins_cyclin-box"/>
</dbReference>
<evidence type="ECO:0000259" key="10">
    <source>
        <dbReference type="SMART" id="SM01332"/>
    </source>
</evidence>
<evidence type="ECO:0000313" key="11">
    <source>
        <dbReference type="EMBL" id="KAF7830233.1"/>
    </source>
</evidence>
<dbReference type="InterPro" id="IPR036915">
    <property type="entry name" value="Cyclin-like_sf"/>
</dbReference>
<feature type="domain" description="Cyclin-like" evidence="9">
    <location>
        <begin position="263"/>
        <end position="347"/>
    </location>
</feature>
<feature type="domain" description="Cyclin-like" evidence="9">
    <location>
        <begin position="360"/>
        <end position="448"/>
    </location>
</feature>
<gene>
    <name evidence="11" type="ORF">G2W53_012566</name>
</gene>
<comment type="subunit">
    <text evidence="2">Interacts with the CDC2 protein kinase to form a serine/threonine kinase holoenzyme complex also known as maturation promoting factor (MPF). The cyclin subunit imparts substrate specificity to the complex.</text>
</comment>
<accession>A0A834TWZ4</accession>
<keyword evidence="4 7" id="KW-0195">Cyclin</keyword>
<evidence type="ECO:0000256" key="4">
    <source>
        <dbReference type="ARBA" id="ARBA00023127"/>
    </source>
</evidence>
<keyword evidence="5" id="KW-0131">Cell cycle</keyword>
<dbReference type="SMART" id="SM01332">
    <property type="entry name" value="Cyclin_C"/>
    <property type="match status" value="1"/>
</dbReference>
<dbReference type="Gene3D" id="1.10.472.10">
    <property type="entry name" value="Cyclin-like"/>
    <property type="match status" value="2"/>
</dbReference>